<dbReference type="STRING" id="1464123.SAMN05444126_13519"/>
<evidence type="ECO:0000313" key="6">
    <source>
        <dbReference type="Proteomes" id="UP000199318"/>
    </source>
</evidence>
<dbReference type="PANTHER" id="PTHR43280">
    <property type="entry name" value="ARAC-FAMILY TRANSCRIPTIONAL REGULATOR"/>
    <property type="match status" value="1"/>
</dbReference>
<keyword evidence="1" id="KW-0805">Transcription regulation</keyword>
<dbReference type="OrthoDB" id="247151at2"/>
<accession>A0A1H9WHB8</accession>
<keyword evidence="3" id="KW-0804">Transcription</keyword>
<dbReference type="RefSeq" id="WP_093074821.1">
    <property type="nucleotide sequence ID" value="NZ_FOGV01000035.1"/>
</dbReference>
<dbReference type="SMART" id="SM00342">
    <property type="entry name" value="HTH_ARAC"/>
    <property type="match status" value="1"/>
</dbReference>
<dbReference type="InterPro" id="IPR018060">
    <property type="entry name" value="HTH_AraC"/>
</dbReference>
<dbReference type="PROSITE" id="PS01124">
    <property type="entry name" value="HTH_ARAC_FAMILY_2"/>
    <property type="match status" value="1"/>
</dbReference>
<dbReference type="GO" id="GO:0043565">
    <property type="term" value="F:sequence-specific DNA binding"/>
    <property type="evidence" value="ECO:0007669"/>
    <property type="project" value="InterPro"/>
</dbReference>
<feature type="domain" description="HTH araC/xylS-type" evidence="4">
    <location>
        <begin position="144"/>
        <end position="242"/>
    </location>
</feature>
<comment type="caution">
    <text evidence="5">The sequence shown here is derived from an EMBL/GenBank/DDBJ whole genome shotgun (WGS) entry which is preliminary data.</text>
</comment>
<organism evidence="5 6">
    <name type="scientific">Salisediminibacterium halotolerans</name>
    <dbReference type="NCBI Taxonomy" id="517425"/>
    <lineage>
        <taxon>Bacteria</taxon>
        <taxon>Bacillati</taxon>
        <taxon>Bacillota</taxon>
        <taxon>Bacilli</taxon>
        <taxon>Bacillales</taxon>
        <taxon>Bacillaceae</taxon>
        <taxon>Salisediminibacterium</taxon>
    </lineage>
</organism>
<reference evidence="6" key="1">
    <citation type="submission" date="2016-10" db="EMBL/GenBank/DDBJ databases">
        <authorList>
            <person name="de Groot N.N."/>
        </authorList>
    </citation>
    <scope>NUCLEOTIDE SEQUENCE [LARGE SCALE GENOMIC DNA]</scope>
    <source>
        <strain evidence="6">10nlg</strain>
    </source>
</reference>
<dbReference type="AlphaFoldDB" id="A0A1H9WHB8"/>
<evidence type="ECO:0000256" key="2">
    <source>
        <dbReference type="ARBA" id="ARBA00023125"/>
    </source>
</evidence>
<dbReference type="Proteomes" id="UP000199318">
    <property type="component" value="Unassembled WGS sequence"/>
</dbReference>
<dbReference type="Pfam" id="PF12833">
    <property type="entry name" value="HTH_18"/>
    <property type="match status" value="1"/>
</dbReference>
<dbReference type="Gene3D" id="1.10.10.60">
    <property type="entry name" value="Homeodomain-like"/>
    <property type="match status" value="2"/>
</dbReference>
<dbReference type="PANTHER" id="PTHR43280:SF28">
    <property type="entry name" value="HTH-TYPE TRANSCRIPTIONAL ACTIVATOR RHAS"/>
    <property type="match status" value="1"/>
</dbReference>
<dbReference type="EMBL" id="FOGV01000035">
    <property type="protein sequence ID" value="SES33234.1"/>
    <property type="molecule type" value="Genomic_DNA"/>
</dbReference>
<protein>
    <submittedName>
        <fullName evidence="5">AraC-type DNA-binding protein</fullName>
    </submittedName>
</protein>
<dbReference type="GO" id="GO:0003700">
    <property type="term" value="F:DNA-binding transcription factor activity"/>
    <property type="evidence" value="ECO:0007669"/>
    <property type="project" value="InterPro"/>
</dbReference>
<gene>
    <name evidence="5" type="ORF">SAMN05444126_13519</name>
</gene>
<evidence type="ECO:0000256" key="3">
    <source>
        <dbReference type="ARBA" id="ARBA00023163"/>
    </source>
</evidence>
<dbReference type="SUPFAM" id="SSF46689">
    <property type="entry name" value="Homeodomain-like"/>
    <property type="match status" value="2"/>
</dbReference>
<keyword evidence="2 5" id="KW-0238">DNA-binding</keyword>
<dbReference type="InterPro" id="IPR009057">
    <property type="entry name" value="Homeodomain-like_sf"/>
</dbReference>
<evidence type="ECO:0000313" key="5">
    <source>
        <dbReference type="EMBL" id="SES33234.1"/>
    </source>
</evidence>
<sequence length="252" mass="29254">MEDFDELFYSRYRHHRQTVEALQANKKMIHLEETLIKCIENAQQEAAEEILNDILYRFVSVPYDNLIRTVQLYLTGFVSFIVRSQAIPNGIDASLFATSTALISMIDDCKETADFIRLGPWLIDQLIQLHKSLSSLSSSNPYINRALQYIEEHIYEQLTLDKIAAVVGITPTYLSHLFKEEMTVTMNNHINKRKISCSARDLAHTNLSLREISQRYHFSNQSHFSLLFKKFKGMTPLDYRKIYQQSAPPEKV</sequence>
<evidence type="ECO:0000259" key="4">
    <source>
        <dbReference type="PROSITE" id="PS01124"/>
    </source>
</evidence>
<name>A0A1H9WHB8_9BACI</name>
<keyword evidence="6" id="KW-1185">Reference proteome</keyword>
<evidence type="ECO:0000256" key="1">
    <source>
        <dbReference type="ARBA" id="ARBA00023015"/>
    </source>
</evidence>
<proteinExistence type="predicted"/>